<reference evidence="4" key="1">
    <citation type="journal article" date="2019" name="Int. J. Syst. Evol. Microbiol.">
        <title>The Global Catalogue of Microorganisms (GCM) 10K type strain sequencing project: providing services to taxonomists for standard genome sequencing and annotation.</title>
        <authorList>
            <consortium name="The Broad Institute Genomics Platform"/>
            <consortium name="The Broad Institute Genome Sequencing Center for Infectious Disease"/>
            <person name="Wu L."/>
            <person name="Ma J."/>
        </authorList>
    </citation>
    <scope>NUCLEOTIDE SEQUENCE [LARGE SCALE GENOMIC DNA]</scope>
    <source>
        <strain evidence="4">CECT 8289</strain>
    </source>
</reference>
<feature type="chain" id="PRO_5045573713" evidence="2">
    <location>
        <begin position="30"/>
        <end position="77"/>
    </location>
</feature>
<feature type="signal peptide" evidence="2">
    <location>
        <begin position="1"/>
        <end position="29"/>
    </location>
</feature>
<dbReference type="Proteomes" id="UP001595907">
    <property type="component" value="Unassembled WGS sequence"/>
</dbReference>
<accession>A0ABV8QUI2</accession>
<keyword evidence="4" id="KW-1185">Reference proteome</keyword>
<protein>
    <submittedName>
        <fullName evidence="3">CcmD family protein</fullName>
    </submittedName>
</protein>
<feature type="transmembrane region" description="Helical" evidence="1">
    <location>
        <begin position="45"/>
        <end position="64"/>
    </location>
</feature>
<name>A0ABV8QUI2_9BACT</name>
<dbReference type="RefSeq" id="WP_379710803.1">
    <property type="nucleotide sequence ID" value="NZ_JBHSCZ010000004.1"/>
</dbReference>
<gene>
    <name evidence="3" type="ORF">ACFOWM_12885</name>
</gene>
<evidence type="ECO:0000256" key="1">
    <source>
        <dbReference type="SAM" id="Phobius"/>
    </source>
</evidence>
<keyword evidence="2" id="KW-0732">Signal</keyword>
<keyword evidence="1" id="KW-0472">Membrane</keyword>
<keyword evidence="1" id="KW-0812">Transmembrane</keyword>
<evidence type="ECO:0000256" key="2">
    <source>
        <dbReference type="SAM" id="SignalP"/>
    </source>
</evidence>
<dbReference type="EMBL" id="JBHSCZ010000004">
    <property type="protein sequence ID" value="MFC4263784.1"/>
    <property type="molecule type" value="Genomic_DNA"/>
</dbReference>
<sequence>MNNTFNKFLQKITAVLLMLLLCVSSFAQANNVEMADTMRSNGKIYVVVTVCVTILLGLFLYVFLIDRKISKIEKEQH</sequence>
<proteinExistence type="predicted"/>
<dbReference type="Pfam" id="PF20077">
    <property type="entry name" value="CcmD_alt"/>
    <property type="match status" value="1"/>
</dbReference>
<keyword evidence="1" id="KW-1133">Transmembrane helix</keyword>
<evidence type="ECO:0000313" key="3">
    <source>
        <dbReference type="EMBL" id="MFC4263784.1"/>
    </source>
</evidence>
<evidence type="ECO:0000313" key="4">
    <source>
        <dbReference type="Proteomes" id="UP001595907"/>
    </source>
</evidence>
<organism evidence="3 4">
    <name type="scientific">Ferruginibacter yonginensis</name>
    <dbReference type="NCBI Taxonomy" id="1310416"/>
    <lineage>
        <taxon>Bacteria</taxon>
        <taxon>Pseudomonadati</taxon>
        <taxon>Bacteroidota</taxon>
        <taxon>Chitinophagia</taxon>
        <taxon>Chitinophagales</taxon>
        <taxon>Chitinophagaceae</taxon>
        <taxon>Ferruginibacter</taxon>
    </lineage>
</organism>
<comment type="caution">
    <text evidence="3">The sequence shown here is derived from an EMBL/GenBank/DDBJ whole genome shotgun (WGS) entry which is preliminary data.</text>
</comment>